<evidence type="ECO:0000313" key="2">
    <source>
        <dbReference type="Proteomes" id="UP001596514"/>
    </source>
</evidence>
<dbReference type="Proteomes" id="UP001596514">
    <property type="component" value="Unassembled WGS sequence"/>
</dbReference>
<proteinExistence type="predicted"/>
<dbReference type="RefSeq" id="WP_343976794.1">
    <property type="nucleotide sequence ID" value="NZ_BAAAGK010000143.1"/>
</dbReference>
<dbReference type="EMBL" id="JBHTEE010000001">
    <property type="protein sequence ID" value="MFC7606307.1"/>
    <property type="molecule type" value="Genomic_DNA"/>
</dbReference>
<protein>
    <recommendedName>
        <fullName evidence="3">PE domain-containing protein</fullName>
    </recommendedName>
</protein>
<keyword evidence="2" id="KW-1185">Reference proteome</keyword>
<organism evidence="1 2">
    <name type="scientific">Streptosporangium amethystogenes subsp. fukuiense</name>
    <dbReference type="NCBI Taxonomy" id="698418"/>
    <lineage>
        <taxon>Bacteria</taxon>
        <taxon>Bacillati</taxon>
        <taxon>Actinomycetota</taxon>
        <taxon>Actinomycetes</taxon>
        <taxon>Streptosporangiales</taxon>
        <taxon>Streptosporangiaceae</taxon>
        <taxon>Streptosporangium</taxon>
    </lineage>
</organism>
<name>A0ABW2TDE1_9ACTN</name>
<gene>
    <name evidence="1" type="ORF">ACFQVD_40025</name>
</gene>
<evidence type="ECO:0008006" key="3">
    <source>
        <dbReference type="Google" id="ProtNLM"/>
    </source>
</evidence>
<comment type="caution">
    <text evidence="1">The sequence shown here is derived from an EMBL/GenBank/DDBJ whole genome shotgun (WGS) entry which is preliminary data.</text>
</comment>
<accession>A0ABW2TDE1</accession>
<sequence length="119" mass="12434">MGRDGGVEVSHQAVNNAKADLEEVLKLLNPGWDKGTETPAFPEGGAVRQLSHDSEAVGGFWPAAQGYHTSFRNADLAVSGAYLEITLQLEHAITLLKTAVTNLENAEGAGAAHAGQAQV</sequence>
<reference evidence="2" key="1">
    <citation type="journal article" date="2019" name="Int. J. Syst. Evol. Microbiol.">
        <title>The Global Catalogue of Microorganisms (GCM) 10K type strain sequencing project: providing services to taxonomists for standard genome sequencing and annotation.</title>
        <authorList>
            <consortium name="The Broad Institute Genomics Platform"/>
            <consortium name="The Broad Institute Genome Sequencing Center for Infectious Disease"/>
            <person name="Wu L."/>
            <person name="Ma J."/>
        </authorList>
    </citation>
    <scope>NUCLEOTIDE SEQUENCE [LARGE SCALE GENOMIC DNA]</scope>
    <source>
        <strain evidence="2">JCM 10083</strain>
    </source>
</reference>
<evidence type="ECO:0000313" key="1">
    <source>
        <dbReference type="EMBL" id="MFC7606307.1"/>
    </source>
</evidence>